<dbReference type="Gene3D" id="3.40.50.300">
    <property type="entry name" value="P-loop containing nucleotide triphosphate hydrolases"/>
    <property type="match status" value="1"/>
</dbReference>
<gene>
    <name evidence="7" type="ORF">B5807_04749</name>
</gene>
<dbReference type="InterPro" id="IPR019734">
    <property type="entry name" value="TPR_rpt"/>
</dbReference>
<proteinExistence type="inferred from homology"/>
<keyword evidence="2" id="KW-0802">TPR repeat</keyword>
<evidence type="ECO:0000313" key="8">
    <source>
        <dbReference type="Proteomes" id="UP000193240"/>
    </source>
</evidence>
<dbReference type="OMA" id="NTSWLMI"/>
<dbReference type="PROSITE" id="PS50005">
    <property type="entry name" value="TPR"/>
    <property type="match status" value="1"/>
</dbReference>
<dbReference type="AlphaFoldDB" id="A0A1Y2M4M7"/>
<evidence type="ECO:0000256" key="3">
    <source>
        <dbReference type="SAM" id="Phobius"/>
    </source>
</evidence>
<dbReference type="Pfam" id="PF05057">
    <property type="entry name" value="DUF676"/>
    <property type="match status" value="1"/>
</dbReference>
<feature type="domain" description="DUF7779" evidence="6">
    <location>
        <begin position="602"/>
        <end position="683"/>
    </location>
</feature>
<dbReference type="Pfam" id="PF00931">
    <property type="entry name" value="NB-ARC"/>
    <property type="match status" value="1"/>
</dbReference>
<dbReference type="Gene3D" id="3.40.50.1820">
    <property type="entry name" value="alpha/beta hydrolase"/>
    <property type="match status" value="1"/>
</dbReference>
<dbReference type="SUPFAM" id="SSF48452">
    <property type="entry name" value="TPR-like"/>
    <property type="match status" value="2"/>
</dbReference>
<evidence type="ECO:0000313" key="7">
    <source>
        <dbReference type="EMBL" id="OSS50168.1"/>
    </source>
</evidence>
<keyword evidence="3" id="KW-0472">Membrane</keyword>
<reference evidence="7 8" key="1">
    <citation type="journal article" date="2017" name="Genome Announc.">
        <title>Genome sequence of the saprophytic ascomycete Epicoccum nigrum ICMP 19927 strain isolated from New Zealand.</title>
        <authorList>
            <person name="Fokin M."/>
            <person name="Fleetwood D."/>
            <person name="Weir B.S."/>
            <person name="Villas-Boas S.G."/>
        </authorList>
    </citation>
    <scope>NUCLEOTIDE SEQUENCE [LARGE SCALE GENOMIC DNA]</scope>
    <source>
        <strain evidence="7 8">ICMP 19927</strain>
    </source>
</reference>
<keyword evidence="3" id="KW-1133">Transmembrane helix</keyword>
<dbReference type="InterPro" id="IPR007751">
    <property type="entry name" value="DUF676_lipase-like"/>
</dbReference>
<keyword evidence="8" id="KW-1185">Reference proteome</keyword>
<feature type="domain" description="DUF676" evidence="5">
    <location>
        <begin position="69"/>
        <end position="241"/>
    </location>
</feature>
<dbReference type="PANTHER" id="PTHR48182">
    <property type="entry name" value="PROTEIN SERAC1"/>
    <property type="match status" value="1"/>
</dbReference>
<keyword evidence="3" id="KW-0812">Transmembrane</keyword>
<dbReference type="InterPro" id="IPR011990">
    <property type="entry name" value="TPR-like_helical_dom_sf"/>
</dbReference>
<organism evidence="7 8">
    <name type="scientific">Epicoccum nigrum</name>
    <name type="common">Soil fungus</name>
    <name type="synonym">Epicoccum purpurascens</name>
    <dbReference type="NCBI Taxonomy" id="105696"/>
    <lineage>
        <taxon>Eukaryota</taxon>
        <taxon>Fungi</taxon>
        <taxon>Dikarya</taxon>
        <taxon>Ascomycota</taxon>
        <taxon>Pezizomycotina</taxon>
        <taxon>Dothideomycetes</taxon>
        <taxon>Pleosporomycetidae</taxon>
        <taxon>Pleosporales</taxon>
        <taxon>Pleosporineae</taxon>
        <taxon>Didymellaceae</taxon>
        <taxon>Epicoccum</taxon>
    </lineage>
</organism>
<evidence type="ECO:0000256" key="1">
    <source>
        <dbReference type="ARBA" id="ARBA00007920"/>
    </source>
</evidence>
<feature type="domain" description="NB-ARC" evidence="4">
    <location>
        <begin position="352"/>
        <end position="490"/>
    </location>
</feature>
<dbReference type="InterPro" id="IPR027417">
    <property type="entry name" value="P-loop_NTPase"/>
</dbReference>
<dbReference type="InterPro" id="IPR052374">
    <property type="entry name" value="SERAC1"/>
</dbReference>
<dbReference type="SUPFAM" id="SSF53474">
    <property type="entry name" value="alpha/beta-Hydrolases"/>
    <property type="match status" value="1"/>
</dbReference>
<dbReference type="Proteomes" id="UP000193240">
    <property type="component" value="Unassembled WGS sequence"/>
</dbReference>
<comment type="similarity">
    <text evidence="1">Belongs to the putative lipase ROG1 family.</text>
</comment>
<protein>
    <recommendedName>
        <fullName evidence="9">GPI inositol-deacylase</fullName>
    </recommendedName>
</protein>
<dbReference type="InterPro" id="IPR029058">
    <property type="entry name" value="AB_hydrolase_fold"/>
</dbReference>
<dbReference type="SUPFAM" id="SSF52540">
    <property type="entry name" value="P-loop containing nucleoside triphosphate hydrolases"/>
    <property type="match status" value="1"/>
</dbReference>
<dbReference type="Pfam" id="PF25000">
    <property type="entry name" value="DUF7779"/>
    <property type="match status" value="1"/>
</dbReference>
<dbReference type="InterPro" id="IPR002182">
    <property type="entry name" value="NB-ARC"/>
</dbReference>
<dbReference type="Gene3D" id="1.25.40.10">
    <property type="entry name" value="Tetratricopeptide repeat domain"/>
    <property type="match status" value="2"/>
</dbReference>
<dbReference type="GO" id="GO:0043531">
    <property type="term" value="F:ADP binding"/>
    <property type="evidence" value="ECO:0007669"/>
    <property type="project" value="InterPro"/>
</dbReference>
<feature type="repeat" description="TPR" evidence="2">
    <location>
        <begin position="858"/>
        <end position="891"/>
    </location>
</feature>
<evidence type="ECO:0008006" key="9">
    <source>
        <dbReference type="Google" id="ProtNLM"/>
    </source>
</evidence>
<name>A0A1Y2M4M7_EPING</name>
<dbReference type="PANTHER" id="PTHR48182:SF3">
    <property type="entry name" value="DUF676 DOMAIN-CONTAINING PROTEIN"/>
    <property type="match status" value="1"/>
</dbReference>
<evidence type="ECO:0000256" key="2">
    <source>
        <dbReference type="PROSITE-ProRule" id="PRU00339"/>
    </source>
</evidence>
<dbReference type="InParanoid" id="A0A1Y2M4M7"/>
<accession>A0A1Y2M4M7</accession>
<dbReference type="EMBL" id="KZ107842">
    <property type="protein sequence ID" value="OSS50168.1"/>
    <property type="molecule type" value="Genomic_DNA"/>
</dbReference>
<feature type="transmembrane region" description="Helical" evidence="3">
    <location>
        <begin position="12"/>
        <end position="36"/>
    </location>
</feature>
<dbReference type="InterPro" id="IPR056681">
    <property type="entry name" value="DUF7779"/>
</dbReference>
<evidence type="ECO:0000259" key="5">
    <source>
        <dbReference type="Pfam" id="PF05057"/>
    </source>
</evidence>
<sequence>MDLPSDLSGLSAYIYGIVSFPVFVVLLLCTSVPFIIHRYYASRSEEVGFREQHKYIEVLDTAHRPAVDIVAVHGLASNPETTFRYNKSGPMWLKDFLPKEPSIDARIMVFNYNSAWLGKILDKSLEDHANDLLRSLRDNRSTAEEKARPIIFIGHSFGGIVIKKAIHIAIISKEDDWRRVEILSHAKGHIFLGTPHRGTSLTRLARVWALIWPLKSSTSLLDVIREGSQENKDVHTSFMNHYHDKKNFLRCYFEAEQLTFFGFPFMVVSKESASIEGVEYFGFEANHKSLQRFSSQNSSDYQRIVTDLRHLIKATTDPTPSIVPRSGSVEAIALDRSSHANVAPNPYFHGREEILDKIHGHLFPTNNPREMKICTIHGTGGSGKTSIAIQYLHKYGQNYKYTAWIRSEEPIGMARDFEAIAVKFNQRYKPQNNSQININVAKQQLCSSKEPWLLVFDNVVRREEFEAQYKPHGTSGSILITTQSTEVKDISPNRVFVKGFGESDGARLLLRYLDEDERARSGISDDIEDAKKISRQVDGLPLMIATIAGYISKTKRELPEFLSQLDESPKTFQRWGYENGPFSSGYQDSAGNRKIATVFDIALRAVKPRSRDVLDALSFMSPDDIPETMLFEQGKAILVETDDDVDSAVDELRKDILGWHLVEKMGSTLSMHRLLRNHLRRDLEISPEKLRRIFETAFKLLRRVVPMQSATSSPTNLDWQTHALYSRHILSLHMAYSESKRDTLAMLEQSILTFVELLSDVANYLWERSLPKDALKLLRTAGQICELVLGEQDTDPRRIQILYLQASIELNRGSIDRAEAIALKEKILILRRLRNRDVFLNLAERKTRIHYVSAISLSTAYNNLAGAYMHASDYERASPIFAKSLQIKLKLKKAFNEPQLPGIAEVYKNQAFVALARGEFQEAIEKASRALAMINEWTGGGPKTKVGQFFRYIHACIMFNAGYTEESLKLNIDILEKRKDVLTDAHDHTIDSNYAVGMMYWKLGELDQAQKYLNTCLERRNEYFETRLPRVYYVLSKVLQAKGDESQADEKLRKARSLFEEYCPKNCPGISWKDSDELVRYDQMVNIWSGRFSGILNHEWRGKHSDTLPSR</sequence>
<evidence type="ECO:0000259" key="6">
    <source>
        <dbReference type="Pfam" id="PF25000"/>
    </source>
</evidence>
<evidence type="ECO:0000259" key="4">
    <source>
        <dbReference type="Pfam" id="PF00931"/>
    </source>
</evidence>
<dbReference type="SMART" id="SM00028">
    <property type="entry name" value="TPR"/>
    <property type="match status" value="4"/>
</dbReference>
<dbReference type="Pfam" id="PF13424">
    <property type="entry name" value="TPR_12"/>
    <property type="match status" value="2"/>
</dbReference>